<keyword evidence="4 12" id="KW-0227">DNA damage</keyword>
<dbReference type="Pfam" id="PF10576">
    <property type="entry name" value="EndIII_4Fe-2S"/>
    <property type="match status" value="1"/>
</dbReference>
<keyword evidence="10 12" id="KW-0456">Lyase</keyword>
<dbReference type="PANTHER" id="PTHR10359">
    <property type="entry name" value="A/G-SPECIFIC ADENINE GLYCOSYLASE/ENDONUCLEASE III"/>
    <property type="match status" value="1"/>
</dbReference>
<dbReference type="InterPro" id="IPR000445">
    <property type="entry name" value="HhH_motif"/>
</dbReference>
<evidence type="ECO:0000256" key="4">
    <source>
        <dbReference type="ARBA" id="ARBA00022763"/>
    </source>
</evidence>
<keyword evidence="9 12" id="KW-0234">DNA repair</keyword>
<keyword evidence="7 12" id="KW-0411">Iron-sulfur</keyword>
<keyword evidence="14" id="KW-0255">Endonuclease</keyword>
<feature type="domain" description="HhH-GPD" evidence="13">
    <location>
        <begin position="39"/>
        <end position="196"/>
    </location>
</feature>
<evidence type="ECO:0000256" key="10">
    <source>
        <dbReference type="ARBA" id="ARBA00023239"/>
    </source>
</evidence>
<comment type="cofactor">
    <cofactor evidence="12">
        <name>[4Fe-4S] cluster</name>
        <dbReference type="ChEBI" id="CHEBI:49883"/>
    </cofactor>
    <text evidence="12">Binds 1 [4Fe-4S] cluster.</text>
</comment>
<dbReference type="FunFam" id="1.10.340.30:FF:000001">
    <property type="entry name" value="Endonuclease III"/>
    <property type="match status" value="1"/>
</dbReference>
<comment type="catalytic activity">
    <reaction evidence="12">
        <text>2'-deoxyribonucleotide-(2'-deoxyribose 5'-phosphate)-2'-deoxyribonucleotide-DNA = a 3'-end 2'-deoxyribonucleotide-(2,3-dehydro-2,3-deoxyribose 5'-phosphate)-DNA + a 5'-end 5'-phospho-2'-deoxyribonucleoside-DNA + H(+)</text>
        <dbReference type="Rhea" id="RHEA:66592"/>
        <dbReference type="Rhea" id="RHEA-COMP:13180"/>
        <dbReference type="Rhea" id="RHEA-COMP:16897"/>
        <dbReference type="Rhea" id="RHEA-COMP:17067"/>
        <dbReference type="ChEBI" id="CHEBI:15378"/>
        <dbReference type="ChEBI" id="CHEBI:136412"/>
        <dbReference type="ChEBI" id="CHEBI:157695"/>
        <dbReference type="ChEBI" id="CHEBI:167181"/>
        <dbReference type="EC" id="4.2.99.18"/>
    </reaction>
</comment>
<feature type="binding site" evidence="12">
    <location>
        <position position="214"/>
    </location>
    <ligand>
        <name>[4Fe-4S] cluster</name>
        <dbReference type="ChEBI" id="CHEBI:49883"/>
    </ligand>
</feature>
<evidence type="ECO:0000256" key="7">
    <source>
        <dbReference type="ARBA" id="ARBA00023014"/>
    </source>
</evidence>
<feature type="binding site" evidence="12">
    <location>
        <position position="208"/>
    </location>
    <ligand>
        <name>[4Fe-4S] cluster</name>
        <dbReference type="ChEBI" id="CHEBI:49883"/>
    </ligand>
</feature>
<evidence type="ECO:0000313" key="15">
    <source>
        <dbReference type="Proteomes" id="UP000886742"/>
    </source>
</evidence>
<dbReference type="SMART" id="SM00478">
    <property type="entry name" value="ENDO3c"/>
    <property type="match status" value="1"/>
</dbReference>
<dbReference type="InterPro" id="IPR004035">
    <property type="entry name" value="Endouclease-III_FeS-bd_BS"/>
</dbReference>
<dbReference type="CDD" id="cd00056">
    <property type="entry name" value="ENDO3c"/>
    <property type="match status" value="1"/>
</dbReference>
<accession>A0A9D1JWH7</accession>
<dbReference type="AlphaFoldDB" id="A0A9D1JWH7"/>
<evidence type="ECO:0000256" key="2">
    <source>
        <dbReference type="ARBA" id="ARBA00022485"/>
    </source>
</evidence>
<keyword evidence="2 12" id="KW-0004">4Fe-4S</keyword>
<dbReference type="GO" id="GO:0051539">
    <property type="term" value="F:4 iron, 4 sulfur cluster binding"/>
    <property type="evidence" value="ECO:0007669"/>
    <property type="project" value="UniProtKB-UniRule"/>
</dbReference>
<organism evidence="14 15">
    <name type="scientific">Candidatus Enterousia intestinigallinarum</name>
    <dbReference type="NCBI Taxonomy" id="2840790"/>
    <lineage>
        <taxon>Bacteria</taxon>
        <taxon>Pseudomonadati</taxon>
        <taxon>Pseudomonadota</taxon>
        <taxon>Alphaproteobacteria</taxon>
        <taxon>Candidatus Enterousia</taxon>
    </lineage>
</organism>
<keyword evidence="11 12" id="KW-0326">Glycosidase</keyword>
<dbReference type="GO" id="GO:0006285">
    <property type="term" value="P:base-excision repair, AP site formation"/>
    <property type="evidence" value="ECO:0007669"/>
    <property type="project" value="TreeGrafter"/>
</dbReference>
<dbReference type="GO" id="GO:0140078">
    <property type="term" value="F:class I DNA-(apurinic or apyrimidinic site) endonuclease activity"/>
    <property type="evidence" value="ECO:0007669"/>
    <property type="project" value="UniProtKB-EC"/>
</dbReference>
<dbReference type="SUPFAM" id="SSF48150">
    <property type="entry name" value="DNA-glycosylase"/>
    <property type="match status" value="1"/>
</dbReference>
<dbReference type="InterPro" id="IPR011257">
    <property type="entry name" value="DNA_glycosylase"/>
</dbReference>
<dbReference type="Gene3D" id="1.10.340.30">
    <property type="entry name" value="Hypothetical protein, domain 2"/>
    <property type="match status" value="1"/>
</dbReference>
<comment type="caution">
    <text evidence="14">The sequence shown here is derived from an EMBL/GenBank/DDBJ whole genome shotgun (WGS) entry which is preliminary data.</text>
</comment>
<comment type="similarity">
    <text evidence="1 12">Belongs to the Nth/MutY family.</text>
</comment>
<protein>
    <recommendedName>
        <fullName evidence="12">Endonuclease III</fullName>
        <ecNumber evidence="12">4.2.99.18</ecNumber>
    </recommendedName>
    <alternativeName>
        <fullName evidence="12">DNA-(apurinic or apyrimidinic site) lyase</fullName>
    </alternativeName>
</protein>
<sequence>MQKLTPEIYFKHVPTVIDMNIRSELYSTNEFTFAVAVILSAQATDKKVNEVTPELFRVAPSPAKMLALGEDGLKQHIRVLSFFNNKAKSIMGLAAALMNDAGGADDNYKFPKKYHNRDALMKLPGIGQKTANVVMNVLWGAPNIGVDTHVFRNSHRYGWVGADANTPEKVESELLKIIPKKYHPIVNHVMVLHGRYICRALRPKCGECPVAKWCTAPDKII</sequence>
<proteinExistence type="inferred from homology"/>
<dbReference type="FunFam" id="1.10.1670.10:FF:000001">
    <property type="entry name" value="Endonuclease III"/>
    <property type="match status" value="1"/>
</dbReference>
<dbReference type="PIRSF" id="PIRSF001435">
    <property type="entry name" value="Nth"/>
    <property type="match status" value="1"/>
</dbReference>
<dbReference type="InterPro" id="IPR005759">
    <property type="entry name" value="Nth"/>
</dbReference>
<evidence type="ECO:0000256" key="1">
    <source>
        <dbReference type="ARBA" id="ARBA00008343"/>
    </source>
</evidence>
<dbReference type="PANTHER" id="PTHR10359:SF18">
    <property type="entry name" value="ENDONUCLEASE III"/>
    <property type="match status" value="1"/>
</dbReference>
<dbReference type="GO" id="GO:0046872">
    <property type="term" value="F:metal ion binding"/>
    <property type="evidence" value="ECO:0007669"/>
    <property type="project" value="UniProtKB-KW"/>
</dbReference>
<evidence type="ECO:0000256" key="11">
    <source>
        <dbReference type="ARBA" id="ARBA00023295"/>
    </source>
</evidence>
<dbReference type="EMBL" id="DVJI01000011">
    <property type="protein sequence ID" value="HIS70899.1"/>
    <property type="molecule type" value="Genomic_DNA"/>
</dbReference>
<dbReference type="InterPro" id="IPR023170">
    <property type="entry name" value="HhH_base_excis_C"/>
</dbReference>
<dbReference type="GO" id="GO:0003677">
    <property type="term" value="F:DNA binding"/>
    <property type="evidence" value="ECO:0007669"/>
    <property type="project" value="UniProtKB-UniRule"/>
</dbReference>
<evidence type="ECO:0000256" key="3">
    <source>
        <dbReference type="ARBA" id="ARBA00022723"/>
    </source>
</evidence>
<dbReference type="GO" id="GO:0019104">
    <property type="term" value="F:DNA N-glycosylase activity"/>
    <property type="evidence" value="ECO:0007669"/>
    <property type="project" value="UniProtKB-UniRule"/>
</dbReference>
<dbReference type="InterPro" id="IPR003265">
    <property type="entry name" value="HhH-GPD_domain"/>
</dbReference>
<evidence type="ECO:0000256" key="12">
    <source>
        <dbReference type="HAMAP-Rule" id="MF_00942"/>
    </source>
</evidence>
<keyword evidence="3 12" id="KW-0479">Metal-binding</keyword>
<dbReference type="PROSITE" id="PS00764">
    <property type="entry name" value="ENDONUCLEASE_III_1"/>
    <property type="match status" value="1"/>
</dbReference>
<dbReference type="HAMAP" id="MF_00942">
    <property type="entry name" value="Nth"/>
    <property type="match status" value="1"/>
</dbReference>
<keyword evidence="8 12" id="KW-0238">DNA-binding</keyword>
<gene>
    <name evidence="12" type="primary">nth</name>
    <name evidence="14" type="ORF">IAD02_02830</name>
</gene>
<dbReference type="Proteomes" id="UP000886742">
    <property type="component" value="Unassembled WGS sequence"/>
</dbReference>
<evidence type="ECO:0000256" key="8">
    <source>
        <dbReference type="ARBA" id="ARBA00023125"/>
    </source>
</evidence>
<dbReference type="EC" id="4.2.99.18" evidence="12"/>
<reference evidence="14" key="2">
    <citation type="journal article" date="2021" name="PeerJ">
        <title>Extensive microbial diversity within the chicken gut microbiome revealed by metagenomics and culture.</title>
        <authorList>
            <person name="Gilroy R."/>
            <person name="Ravi A."/>
            <person name="Getino M."/>
            <person name="Pursley I."/>
            <person name="Horton D.L."/>
            <person name="Alikhan N.F."/>
            <person name="Baker D."/>
            <person name="Gharbi K."/>
            <person name="Hall N."/>
            <person name="Watson M."/>
            <person name="Adriaenssens E.M."/>
            <person name="Foster-Nyarko E."/>
            <person name="Jarju S."/>
            <person name="Secka A."/>
            <person name="Antonio M."/>
            <person name="Oren A."/>
            <person name="Chaudhuri R.R."/>
            <person name="La Ragione R."/>
            <person name="Hildebrand F."/>
            <person name="Pallen M.J."/>
        </authorList>
    </citation>
    <scope>NUCLEOTIDE SEQUENCE</scope>
    <source>
        <strain evidence="14">ChiGjej3B3-5194</strain>
    </source>
</reference>
<comment type="function">
    <text evidence="12">DNA repair enzyme that has both DNA N-glycosylase activity and AP-lyase activity. The DNA N-glycosylase activity releases various damaged pyrimidines from DNA by cleaving the N-glycosidic bond, leaving an AP (apurinic/apyrimidinic) site. The AP-lyase activity cleaves the phosphodiester bond 3' to the AP site by a beta-elimination, leaving a 3'-terminal unsaturated sugar and a product with a terminal 5'-phosphate.</text>
</comment>
<feature type="binding site" evidence="12">
    <location>
        <position position="205"/>
    </location>
    <ligand>
        <name>[4Fe-4S] cluster</name>
        <dbReference type="ChEBI" id="CHEBI:49883"/>
    </ligand>
</feature>
<dbReference type="Gene3D" id="1.10.1670.10">
    <property type="entry name" value="Helix-hairpin-Helix base-excision DNA repair enzymes (C-terminal)"/>
    <property type="match status" value="1"/>
</dbReference>
<feature type="binding site" evidence="12">
    <location>
        <position position="198"/>
    </location>
    <ligand>
        <name>[4Fe-4S] cluster</name>
        <dbReference type="ChEBI" id="CHEBI:49883"/>
    </ligand>
</feature>
<dbReference type="Pfam" id="PF00730">
    <property type="entry name" value="HhH-GPD"/>
    <property type="match status" value="1"/>
</dbReference>
<keyword evidence="14" id="KW-0540">Nuclease</keyword>
<evidence type="ECO:0000256" key="5">
    <source>
        <dbReference type="ARBA" id="ARBA00022801"/>
    </source>
</evidence>
<keyword evidence="5 12" id="KW-0378">Hydrolase</keyword>
<evidence type="ECO:0000256" key="9">
    <source>
        <dbReference type="ARBA" id="ARBA00023204"/>
    </source>
</evidence>
<evidence type="ECO:0000259" key="13">
    <source>
        <dbReference type="SMART" id="SM00478"/>
    </source>
</evidence>
<evidence type="ECO:0000256" key="6">
    <source>
        <dbReference type="ARBA" id="ARBA00023004"/>
    </source>
</evidence>
<name>A0A9D1JWH7_9PROT</name>
<dbReference type="Pfam" id="PF00633">
    <property type="entry name" value="HHH"/>
    <property type="match status" value="1"/>
</dbReference>
<evidence type="ECO:0000313" key="14">
    <source>
        <dbReference type="EMBL" id="HIS70899.1"/>
    </source>
</evidence>
<reference evidence="14" key="1">
    <citation type="submission" date="2020-10" db="EMBL/GenBank/DDBJ databases">
        <authorList>
            <person name="Gilroy R."/>
        </authorList>
    </citation>
    <scope>NUCLEOTIDE SEQUENCE</scope>
    <source>
        <strain evidence="14">ChiGjej3B3-5194</strain>
    </source>
</reference>
<dbReference type="InterPro" id="IPR003651">
    <property type="entry name" value="Endonuclease3_FeS-loop_motif"/>
</dbReference>
<dbReference type="SMART" id="SM00525">
    <property type="entry name" value="FES"/>
    <property type="match status" value="1"/>
</dbReference>
<keyword evidence="6 12" id="KW-0408">Iron</keyword>